<reference evidence="2" key="1">
    <citation type="submission" date="2020-01" db="EMBL/GenBank/DDBJ databases">
        <title>Muricauda ochracea sp. nov., isolated from a tidal flat of Garorim bay in Korea.</title>
        <authorList>
            <person name="Kim D."/>
            <person name="Yoo Y."/>
            <person name="Kim J.-J."/>
        </authorList>
    </citation>
    <scope>NUCLEOTIDE SEQUENCE</scope>
    <source>
        <strain evidence="2">JGD-17</strain>
    </source>
</reference>
<proteinExistence type="predicted"/>
<keyword evidence="1" id="KW-0812">Transmembrane</keyword>
<feature type="transmembrane region" description="Helical" evidence="1">
    <location>
        <begin position="229"/>
        <end position="248"/>
    </location>
</feature>
<evidence type="ECO:0000256" key="1">
    <source>
        <dbReference type="SAM" id="Phobius"/>
    </source>
</evidence>
<accession>A0A964TCM5</accession>
<feature type="transmembrane region" description="Helical" evidence="1">
    <location>
        <begin position="254"/>
        <end position="274"/>
    </location>
</feature>
<name>A0A964TCM5_9FLAO</name>
<feature type="transmembrane region" description="Helical" evidence="1">
    <location>
        <begin position="131"/>
        <end position="150"/>
    </location>
</feature>
<evidence type="ECO:0000313" key="3">
    <source>
        <dbReference type="Proteomes" id="UP000667650"/>
    </source>
</evidence>
<dbReference type="AlphaFoldDB" id="A0A964TCM5"/>
<feature type="transmembrane region" description="Helical" evidence="1">
    <location>
        <begin position="59"/>
        <end position="83"/>
    </location>
</feature>
<organism evidence="2 3">
    <name type="scientific">Flagellimonas ochracea</name>
    <dbReference type="NCBI Taxonomy" id="2696472"/>
    <lineage>
        <taxon>Bacteria</taxon>
        <taxon>Pseudomonadati</taxon>
        <taxon>Bacteroidota</taxon>
        <taxon>Flavobacteriia</taxon>
        <taxon>Flavobacteriales</taxon>
        <taxon>Flavobacteriaceae</taxon>
        <taxon>Flagellimonas</taxon>
    </lineage>
</organism>
<dbReference type="Proteomes" id="UP000667650">
    <property type="component" value="Unassembled WGS sequence"/>
</dbReference>
<protein>
    <submittedName>
        <fullName evidence="2">Uncharacterized protein</fullName>
    </submittedName>
</protein>
<keyword evidence="1" id="KW-0472">Membrane</keyword>
<feature type="transmembrane region" description="Helical" evidence="1">
    <location>
        <begin position="204"/>
        <end position="222"/>
    </location>
</feature>
<evidence type="ECO:0000313" key="2">
    <source>
        <dbReference type="EMBL" id="NAY92387.1"/>
    </source>
</evidence>
<keyword evidence="3" id="KW-1185">Reference proteome</keyword>
<gene>
    <name evidence="2" type="ORF">GTQ34_10690</name>
</gene>
<feature type="transmembrane region" description="Helical" evidence="1">
    <location>
        <begin position="171"/>
        <end position="192"/>
    </location>
</feature>
<dbReference type="EMBL" id="JAAABI010000003">
    <property type="protein sequence ID" value="NAY92387.1"/>
    <property type="molecule type" value="Genomic_DNA"/>
</dbReference>
<keyword evidence="1" id="KW-1133">Transmembrane helix</keyword>
<comment type="caution">
    <text evidence="2">The sequence shown here is derived from an EMBL/GenBank/DDBJ whole genome shotgun (WGS) entry which is preliminary data.</text>
</comment>
<feature type="transmembrane region" description="Helical" evidence="1">
    <location>
        <begin position="21"/>
        <end position="47"/>
    </location>
</feature>
<sequence>MIKPIIKLFDKHVLFWESPKIIQRISSFLVISFIVCGICSSLVYYNLLSVGPFNNLFKHPFFAIEVAFTILLILELLSLIFVLPKSVSRSLGKQFELLSLIFLRDAFKEFSHLDNFLLWNDAKETIQSMLVYSFGGLAIFTVMGFTHRLNSKIRLSETYVNQTQFVRVKKLLALFLLISFFLIGIRDFLVLVQTGTYLHSFDTFYTVLIFTDIIIVLVALRYTINYYRVFRYTAFVLATILIRISLTIEPYYNVVLGVLASVFVLILAVVYNHFQKWLTKRELTT</sequence>